<evidence type="ECO:0000313" key="3">
    <source>
        <dbReference type="Proteomes" id="UP000677803"/>
    </source>
</evidence>
<proteinExistence type="predicted"/>
<feature type="compositionally biased region" description="Polar residues" evidence="1">
    <location>
        <begin position="13"/>
        <end position="25"/>
    </location>
</feature>
<reference evidence="2" key="1">
    <citation type="submission" date="2021-05" db="EMBL/GenBank/DDBJ databases">
        <authorList>
            <person name="Tigano A."/>
        </authorList>
    </citation>
    <scope>NUCLEOTIDE SEQUENCE</scope>
</reference>
<feature type="region of interest" description="Disordered" evidence="1">
    <location>
        <begin position="1"/>
        <end position="29"/>
    </location>
</feature>
<dbReference type="Proteomes" id="UP000677803">
    <property type="component" value="Unassembled WGS sequence"/>
</dbReference>
<sequence>MDTRHPLPGEGGTTRTALSTDSFGGQSVPAPTAVLLPLHSGKCPDTNGLFARSRNSSAADKRVLPRIISAAQKTINTTIHNKNLCQLKPNESIRFNDLGLGMEINHHTQESKT</sequence>
<dbReference type="AlphaFoldDB" id="A0A8S4BCZ9"/>
<accession>A0A8S4BCZ9</accession>
<gene>
    <name evidence="2" type="ORF">MMEN_LOCUS14166</name>
</gene>
<comment type="caution">
    <text evidence="2">The sequence shown here is derived from an EMBL/GenBank/DDBJ whole genome shotgun (WGS) entry which is preliminary data.</text>
</comment>
<name>A0A8S4BCZ9_9TELE</name>
<protein>
    <submittedName>
        <fullName evidence="2">(Atlantic silverside) hypothetical protein</fullName>
    </submittedName>
</protein>
<organism evidence="2 3">
    <name type="scientific">Menidia menidia</name>
    <name type="common">Atlantic silverside</name>
    <dbReference type="NCBI Taxonomy" id="238744"/>
    <lineage>
        <taxon>Eukaryota</taxon>
        <taxon>Metazoa</taxon>
        <taxon>Chordata</taxon>
        <taxon>Craniata</taxon>
        <taxon>Vertebrata</taxon>
        <taxon>Euteleostomi</taxon>
        <taxon>Actinopterygii</taxon>
        <taxon>Neopterygii</taxon>
        <taxon>Teleostei</taxon>
        <taxon>Neoteleostei</taxon>
        <taxon>Acanthomorphata</taxon>
        <taxon>Ovalentaria</taxon>
        <taxon>Atherinomorphae</taxon>
        <taxon>Atheriniformes</taxon>
        <taxon>Atherinopsidae</taxon>
        <taxon>Menidiinae</taxon>
        <taxon>Menidia</taxon>
    </lineage>
</organism>
<evidence type="ECO:0000313" key="2">
    <source>
        <dbReference type="EMBL" id="CAG5946810.1"/>
    </source>
</evidence>
<dbReference type="EMBL" id="CAJRST010017779">
    <property type="protein sequence ID" value="CAG5946810.1"/>
    <property type="molecule type" value="Genomic_DNA"/>
</dbReference>
<keyword evidence="3" id="KW-1185">Reference proteome</keyword>
<evidence type="ECO:0000256" key="1">
    <source>
        <dbReference type="SAM" id="MobiDB-lite"/>
    </source>
</evidence>